<proteinExistence type="predicted"/>
<dbReference type="PRINTS" id="PR00944">
    <property type="entry name" value="CUEXPORT"/>
</dbReference>
<dbReference type="KEGG" id="cnan:A2G96_00765"/>
<dbReference type="STRING" id="1796606.A2G96_00765"/>
<dbReference type="EMBL" id="CP014844">
    <property type="protein sequence ID" value="AMR76391.1"/>
    <property type="molecule type" value="Genomic_DNA"/>
</dbReference>
<keyword evidence="1" id="KW-0479">Metal-binding</keyword>
<dbReference type="OrthoDB" id="9813965at2"/>
<dbReference type="InterPro" id="IPR000428">
    <property type="entry name" value="Cu-bd"/>
</dbReference>
<gene>
    <name evidence="3" type="ORF">A2G96_00765</name>
</gene>
<keyword evidence="4" id="KW-1185">Reference proteome</keyword>
<protein>
    <submittedName>
        <fullName evidence="3">Copper-binding protein</fullName>
    </submittedName>
</protein>
<evidence type="ECO:0000256" key="1">
    <source>
        <dbReference type="ARBA" id="ARBA00022723"/>
    </source>
</evidence>
<dbReference type="PROSITE" id="PS50846">
    <property type="entry name" value="HMA_2"/>
    <property type="match status" value="1"/>
</dbReference>
<organism evidence="3 4">
    <name type="scientific">Cupriavidus nantongensis</name>
    <dbReference type="NCBI Taxonomy" id="1796606"/>
    <lineage>
        <taxon>Bacteria</taxon>
        <taxon>Pseudomonadati</taxon>
        <taxon>Pseudomonadota</taxon>
        <taxon>Betaproteobacteria</taxon>
        <taxon>Burkholderiales</taxon>
        <taxon>Burkholderiaceae</taxon>
        <taxon>Cupriavidus</taxon>
    </lineage>
</organism>
<name>A0A142JE79_9BURK</name>
<dbReference type="GO" id="GO:0005507">
    <property type="term" value="F:copper ion binding"/>
    <property type="evidence" value="ECO:0007669"/>
    <property type="project" value="InterPro"/>
</dbReference>
<dbReference type="AlphaFoldDB" id="A0A142JE79"/>
<dbReference type="CDD" id="cd00371">
    <property type="entry name" value="HMA"/>
    <property type="match status" value="1"/>
</dbReference>
<dbReference type="InterPro" id="IPR036163">
    <property type="entry name" value="HMA_dom_sf"/>
</dbReference>
<dbReference type="Gene3D" id="3.30.70.100">
    <property type="match status" value="1"/>
</dbReference>
<dbReference type="Pfam" id="PF00403">
    <property type="entry name" value="HMA"/>
    <property type="match status" value="1"/>
</dbReference>
<evidence type="ECO:0000313" key="4">
    <source>
        <dbReference type="Proteomes" id="UP000075238"/>
    </source>
</evidence>
<accession>A0A142JE79</accession>
<evidence type="ECO:0000313" key="3">
    <source>
        <dbReference type="EMBL" id="AMR76391.1"/>
    </source>
</evidence>
<dbReference type="PROSITE" id="PS01047">
    <property type="entry name" value="HMA_1"/>
    <property type="match status" value="1"/>
</dbReference>
<dbReference type="InterPro" id="IPR006121">
    <property type="entry name" value="HMA_dom"/>
</dbReference>
<reference evidence="3 4" key="1">
    <citation type="submission" date="2016-03" db="EMBL/GenBank/DDBJ databases">
        <title>Complete genome sequence of a novel chlorpyrifos degrading bacterium, Cupriavidus nantongensis sp. X1.</title>
        <authorList>
            <person name="Fang L."/>
        </authorList>
    </citation>
    <scope>NUCLEOTIDE SEQUENCE [LARGE SCALE GENOMIC DNA]</scope>
    <source>
        <strain evidence="3 4">X1</strain>
    </source>
</reference>
<dbReference type="RefSeq" id="WP_062795888.1">
    <property type="nucleotide sequence ID" value="NZ_CP014844.1"/>
</dbReference>
<dbReference type="SUPFAM" id="SSF55008">
    <property type="entry name" value="HMA, heavy metal-associated domain"/>
    <property type="match status" value="1"/>
</dbReference>
<dbReference type="GO" id="GO:0006825">
    <property type="term" value="P:copper ion transport"/>
    <property type="evidence" value="ECO:0007669"/>
    <property type="project" value="InterPro"/>
</dbReference>
<sequence length="66" mass="7016">MIQFQVEGMTCNHCVGAITRAVLAVDPAARVSADVPAQSVRVDSDADTQELREAIEEAGYPVRSVA</sequence>
<evidence type="ECO:0000259" key="2">
    <source>
        <dbReference type="PROSITE" id="PS50846"/>
    </source>
</evidence>
<dbReference type="Proteomes" id="UP000075238">
    <property type="component" value="Chromosome 1"/>
</dbReference>
<feature type="domain" description="HMA" evidence="2">
    <location>
        <begin position="1"/>
        <end position="63"/>
    </location>
</feature>
<dbReference type="SMR" id="A0A142JE79"/>
<dbReference type="InterPro" id="IPR017969">
    <property type="entry name" value="Heavy-metal-associated_CS"/>
</dbReference>